<dbReference type="InterPro" id="IPR008984">
    <property type="entry name" value="SMAD_FHA_dom_sf"/>
</dbReference>
<dbReference type="EC" id="2.7.11.1" evidence="2"/>
<evidence type="ECO:0000256" key="10">
    <source>
        <dbReference type="SAM" id="MobiDB-lite"/>
    </source>
</evidence>
<dbReference type="InterPro" id="IPR000719">
    <property type="entry name" value="Prot_kinase_dom"/>
</dbReference>
<dbReference type="InterPro" id="IPR011009">
    <property type="entry name" value="Kinase-like_dom_sf"/>
</dbReference>
<keyword evidence="13" id="KW-0808">Transferase</keyword>
<feature type="region of interest" description="Disordered" evidence="10">
    <location>
        <begin position="556"/>
        <end position="605"/>
    </location>
</feature>
<dbReference type="SUPFAM" id="SSF49879">
    <property type="entry name" value="SMAD/FHA domain"/>
    <property type="match status" value="1"/>
</dbReference>
<dbReference type="PANTHER" id="PTHR44167">
    <property type="entry name" value="OVARIAN-SPECIFIC SERINE/THREONINE-PROTEIN KINASE LOK-RELATED"/>
    <property type="match status" value="1"/>
</dbReference>
<evidence type="ECO:0000256" key="6">
    <source>
        <dbReference type="ARBA" id="ARBA00022840"/>
    </source>
</evidence>
<keyword evidence="14" id="KW-1185">Reference proteome</keyword>
<dbReference type="SMART" id="SM00220">
    <property type="entry name" value="S_TKc"/>
    <property type="match status" value="1"/>
</dbReference>
<dbReference type="InterPro" id="IPR008271">
    <property type="entry name" value="Ser/Thr_kinase_AS"/>
</dbReference>
<dbReference type="Proteomes" id="UP001642406">
    <property type="component" value="Unassembled WGS sequence"/>
</dbReference>
<reference evidence="13 14" key="1">
    <citation type="submission" date="2024-01" db="EMBL/GenBank/DDBJ databases">
        <authorList>
            <person name="Allen C."/>
            <person name="Tagirdzhanova G."/>
        </authorList>
    </citation>
    <scope>NUCLEOTIDE SEQUENCE [LARGE SCALE GENOMIC DNA]</scope>
</reference>
<feature type="region of interest" description="Disordered" evidence="10">
    <location>
        <begin position="38"/>
        <end position="57"/>
    </location>
</feature>
<dbReference type="EMBL" id="CAWUHC010000147">
    <property type="protein sequence ID" value="CAK7235802.1"/>
    <property type="molecule type" value="Genomic_DNA"/>
</dbReference>
<comment type="catalytic activity">
    <reaction evidence="8">
        <text>L-seryl-[protein] + ATP = O-phospho-L-seryl-[protein] + ADP + H(+)</text>
        <dbReference type="Rhea" id="RHEA:17989"/>
        <dbReference type="Rhea" id="RHEA-COMP:9863"/>
        <dbReference type="Rhea" id="RHEA-COMP:11604"/>
        <dbReference type="ChEBI" id="CHEBI:15378"/>
        <dbReference type="ChEBI" id="CHEBI:29999"/>
        <dbReference type="ChEBI" id="CHEBI:30616"/>
        <dbReference type="ChEBI" id="CHEBI:83421"/>
        <dbReference type="ChEBI" id="CHEBI:456216"/>
        <dbReference type="EC" id="2.7.11.1"/>
    </reaction>
</comment>
<dbReference type="PROSITE" id="PS50011">
    <property type="entry name" value="PROTEIN_KINASE_DOM"/>
    <property type="match status" value="1"/>
</dbReference>
<comment type="caution">
    <text evidence="13">The sequence shown here is derived from an EMBL/GenBank/DDBJ whole genome shotgun (WGS) entry which is preliminary data.</text>
</comment>
<gene>
    <name evidence="13" type="primary">STK17B</name>
    <name evidence="13" type="ORF">SBRCBS47491_009418</name>
</gene>
<feature type="binding site" evidence="9">
    <location>
        <position position="261"/>
    </location>
    <ligand>
        <name>ATP</name>
        <dbReference type="ChEBI" id="CHEBI:30616"/>
    </ligand>
</feature>
<feature type="compositionally biased region" description="Basic and acidic residues" evidence="10">
    <location>
        <begin position="575"/>
        <end position="598"/>
    </location>
</feature>
<sequence length="605" mass="68168">MDDFNTIFVIRGPEELLLTQYNKRFWGTEQDDYAEIYESQHSTSSDGPALHEDDPDATAAIPFDSGVTKVLRITTEHVPKDATQGFIIGRNNEKCDIVLDNDRISGKHCAIGINLEFKTLFIDNLNRGGTYINIDHNDKIKLIRRRTFGDTATTDVNFGGKLIITIYLPRQPPQNWPSYCEQLKRKPQSALSMEELRLNSETSQTRTTTLTATTSLTTLPAVAPMADFHRKYIRGPKLGVGAMGLVYRVTDRRTGRYYAMKEFTEFMREEEGTTLMKLQHDHIVRYKELLRSNLLTPDNPVQLIMEYVDGRNLQQVLTSTRALPTDDIREILRQLLDAVDYSHKMNITHRDIKPANVILVNNSTDNVNSKQPINVKLVDFGFASEKNNFNTSCGTKLFIAPENFEPKSSRAATNKVDIFALGVLALQLMGETFNLGPYHMAKTCCDAVLARALQLEDKADRLSPELHLAMLMLKKDPLERPSAEECLKHDFFASPKAANRASGPGLLASARQVPLPLTGIYDTPPHTPIGRTKPAVLVTDDSLSGHNYNVPAIRIDGCSPEPVVPAKRSTLTPPTEKKDKTKRHKDDREKKVEPSRQRKTEKKRR</sequence>
<keyword evidence="3" id="KW-0723">Serine/threonine-protein kinase</keyword>
<evidence type="ECO:0000256" key="1">
    <source>
        <dbReference type="ARBA" id="ARBA00005575"/>
    </source>
</evidence>
<dbReference type="CDD" id="cd14014">
    <property type="entry name" value="STKc_PknB_like"/>
    <property type="match status" value="1"/>
</dbReference>
<evidence type="ECO:0000313" key="14">
    <source>
        <dbReference type="Proteomes" id="UP001642406"/>
    </source>
</evidence>
<evidence type="ECO:0000256" key="7">
    <source>
        <dbReference type="ARBA" id="ARBA00047899"/>
    </source>
</evidence>
<feature type="domain" description="FHA" evidence="11">
    <location>
        <begin position="86"/>
        <end position="133"/>
    </location>
</feature>
<dbReference type="Pfam" id="PF00498">
    <property type="entry name" value="FHA"/>
    <property type="match status" value="1"/>
</dbReference>
<dbReference type="InterPro" id="IPR000253">
    <property type="entry name" value="FHA_dom"/>
</dbReference>
<dbReference type="GO" id="GO:0004674">
    <property type="term" value="F:protein serine/threonine kinase activity"/>
    <property type="evidence" value="ECO:0007669"/>
    <property type="project" value="UniProtKB-EC"/>
</dbReference>
<dbReference type="Pfam" id="PF00069">
    <property type="entry name" value="Pkinase"/>
    <property type="match status" value="1"/>
</dbReference>
<proteinExistence type="inferred from homology"/>
<evidence type="ECO:0000256" key="9">
    <source>
        <dbReference type="PROSITE-ProRule" id="PRU10141"/>
    </source>
</evidence>
<keyword evidence="6 9" id="KW-0067">ATP-binding</keyword>
<dbReference type="PROSITE" id="PS00108">
    <property type="entry name" value="PROTEIN_KINASE_ST"/>
    <property type="match status" value="1"/>
</dbReference>
<evidence type="ECO:0000256" key="5">
    <source>
        <dbReference type="ARBA" id="ARBA00022777"/>
    </source>
</evidence>
<dbReference type="SUPFAM" id="SSF56112">
    <property type="entry name" value="Protein kinase-like (PK-like)"/>
    <property type="match status" value="1"/>
</dbReference>
<accession>A0ABP0CW63</accession>
<feature type="domain" description="Protein kinase" evidence="12">
    <location>
        <begin position="232"/>
        <end position="492"/>
    </location>
</feature>
<dbReference type="CDD" id="cd00060">
    <property type="entry name" value="FHA"/>
    <property type="match status" value="1"/>
</dbReference>
<comment type="catalytic activity">
    <reaction evidence="7">
        <text>L-threonyl-[protein] + ATP = O-phospho-L-threonyl-[protein] + ADP + H(+)</text>
        <dbReference type="Rhea" id="RHEA:46608"/>
        <dbReference type="Rhea" id="RHEA-COMP:11060"/>
        <dbReference type="Rhea" id="RHEA-COMP:11605"/>
        <dbReference type="ChEBI" id="CHEBI:15378"/>
        <dbReference type="ChEBI" id="CHEBI:30013"/>
        <dbReference type="ChEBI" id="CHEBI:30616"/>
        <dbReference type="ChEBI" id="CHEBI:61977"/>
        <dbReference type="ChEBI" id="CHEBI:456216"/>
        <dbReference type="EC" id="2.7.11.1"/>
    </reaction>
</comment>
<keyword evidence="4 9" id="KW-0547">Nucleotide-binding</keyword>
<name>A0ABP0CW63_9PEZI</name>
<evidence type="ECO:0000259" key="11">
    <source>
        <dbReference type="PROSITE" id="PS50006"/>
    </source>
</evidence>
<dbReference type="Gene3D" id="2.60.200.20">
    <property type="match status" value="1"/>
</dbReference>
<keyword evidence="5 13" id="KW-0418">Kinase</keyword>
<evidence type="ECO:0000256" key="3">
    <source>
        <dbReference type="ARBA" id="ARBA00022527"/>
    </source>
</evidence>
<evidence type="ECO:0000259" key="12">
    <source>
        <dbReference type="PROSITE" id="PS50011"/>
    </source>
</evidence>
<dbReference type="InterPro" id="IPR017441">
    <property type="entry name" value="Protein_kinase_ATP_BS"/>
</dbReference>
<comment type="similarity">
    <text evidence="1">Belongs to the protein kinase superfamily. CAMK Ser/Thr protein kinase family. CHEK2 subfamily.</text>
</comment>
<dbReference type="PANTHER" id="PTHR44167:SF24">
    <property type="entry name" value="SERINE_THREONINE-PROTEIN KINASE CHK2"/>
    <property type="match status" value="1"/>
</dbReference>
<dbReference type="Gene3D" id="1.10.510.10">
    <property type="entry name" value="Transferase(Phosphotransferase) domain 1"/>
    <property type="match status" value="1"/>
</dbReference>
<protein>
    <recommendedName>
        <fullName evidence="2">non-specific serine/threonine protein kinase</fullName>
        <ecNumber evidence="2">2.7.11.1</ecNumber>
    </recommendedName>
</protein>
<organism evidence="13 14">
    <name type="scientific">Sporothrix bragantina</name>
    <dbReference type="NCBI Taxonomy" id="671064"/>
    <lineage>
        <taxon>Eukaryota</taxon>
        <taxon>Fungi</taxon>
        <taxon>Dikarya</taxon>
        <taxon>Ascomycota</taxon>
        <taxon>Pezizomycotina</taxon>
        <taxon>Sordariomycetes</taxon>
        <taxon>Sordariomycetidae</taxon>
        <taxon>Ophiostomatales</taxon>
        <taxon>Ophiostomataceae</taxon>
        <taxon>Sporothrix</taxon>
    </lineage>
</organism>
<evidence type="ECO:0000313" key="13">
    <source>
        <dbReference type="EMBL" id="CAK7235802.1"/>
    </source>
</evidence>
<dbReference type="SMART" id="SM00240">
    <property type="entry name" value="FHA"/>
    <property type="match status" value="1"/>
</dbReference>
<dbReference type="PROSITE" id="PS00107">
    <property type="entry name" value="PROTEIN_KINASE_ATP"/>
    <property type="match status" value="1"/>
</dbReference>
<evidence type="ECO:0000256" key="8">
    <source>
        <dbReference type="ARBA" id="ARBA00048679"/>
    </source>
</evidence>
<evidence type="ECO:0000256" key="2">
    <source>
        <dbReference type="ARBA" id="ARBA00012513"/>
    </source>
</evidence>
<dbReference type="PROSITE" id="PS50006">
    <property type="entry name" value="FHA_DOMAIN"/>
    <property type="match status" value="1"/>
</dbReference>
<evidence type="ECO:0000256" key="4">
    <source>
        <dbReference type="ARBA" id="ARBA00022741"/>
    </source>
</evidence>